<dbReference type="SUPFAM" id="SSF140996">
    <property type="entry name" value="Hermes dimerisation domain"/>
    <property type="match status" value="1"/>
</dbReference>
<dbReference type="OrthoDB" id="2677917at2759"/>
<keyword evidence="7" id="KW-1185">Reference proteome</keyword>
<evidence type="ECO:0000256" key="3">
    <source>
        <dbReference type="ARBA" id="ARBA00022771"/>
    </source>
</evidence>
<evidence type="ECO:0008006" key="8">
    <source>
        <dbReference type="Google" id="ProtNLM"/>
    </source>
</evidence>
<organism evidence="6 7">
    <name type="scientific">Gymnopus androsaceus JB14</name>
    <dbReference type="NCBI Taxonomy" id="1447944"/>
    <lineage>
        <taxon>Eukaryota</taxon>
        <taxon>Fungi</taxon>
        <taxon>Dikarya</taxon>
        <taxon>Basidiomycota</taxon>
        <taxon>Agaricomycotina</taxon>
        <taxon>Agaricomycetes</taxon>
        <taxon>Agaricomycetidae</taxon>
        <taxon>Agaricales</taxon>
        <taxon>Marasmiineae</taxon>
        <taxon>Omphalotaceae</taxon>
        <taxon>Gymnopus</taxon>
    </lineage>
</organism>
<sequence>MVGAQAKKRKSPIYAFFNANPNVEFANDGMAEYLVFHCSTCRVPIKQGLKTSDKASTGTLIQHAKSCWGDKAVSAVQQSKSIDKARDALKNSERKVKVNLPLLFVLSRDGPSHFQHSRPQRNLYARWVSESARPFHVVQDHCYRWLQKEGRPEHYIPSRETVSRDVKKLYNYTKEKLSSELQVSIMLNQ</sequence>
<keyword evidence="3" id="KW-0863">Zinc-finger</keyword>
<keyword evidence="4" id="KW-0862">Zinc</keyword>
<dbReference type="PANTHER" id="PTHR46481:SF10">
    <property type="entry name" value="ZINC FINGER BED DOMAIN-CONTAINING PROTEIN 39"/>
    <property type="match status" value="1"/>
</dbReference>
<reference evidence="6" key="1">
    <citation type="journal article" date="2019" name="Environ. Microbiol.">
        <title>Fungal ecological strategies reflected in gene transcription - a case study of two litter decomposers.</title>
        <authorList>
            <person name="Barbi F."/>
            <person name="Kohler A."/>
            <person name="Barry K."/>
            <person name="Baskaran P."/>
            <person name="Daum C."/>
            <person name="Fauchery L."/>
            <person name="Ihrmark K."/>
            <person name="Kuo A."/>
            <person name="LaButti K."/>
            <person name="Lipzen A."/>
            <person name="Morin E."/>
            <person name="Grigoriev I.V."/>
            <person name="Henrissat B."/>
            <person name="Lindahl B."/>
            <person name="Martin F."/>
        </authorList>
    </citation>
    <scope>NUCLEOTIDE SEQUENCE</scope>
    <source>
        <strain evidence="6">JB14</strain>
    </source>
</reference>
<evidence type="ECO:0000256" key="4">
    <source>
        <dbReference type="ARBA" id="ARBA00022833"/>
    </source>
</evidence>
<dbReference type="EMBL" id="ML769775">
    <property type="protein sequence ID" value="KAE9387866.1"/>
    <property type="molecule type" value="Genomic_DNA"/>
</dbReference>
<keyword evidence="5" id="KW-0539">Nucleus</keyword>
<gene>
    <name evidence="6" type="ORF">BT96DRAFT_837084</name>
</gene>
<evidence type="ECO:0000256" key="1">
    <source>
        <dbReference type="ARBA" id="ARBA00004123"/>
    </source>
</evidence>
<keyword evidence="2" id="KW-0479">Metal-binding</keyword>
<dbReference type="PANTHER" id="PTHR46481">
    <property type="entry name" value="ZINC FINGER BED DOMAIN-CONTAINING PROTEIN 4"/>
    <property type="match status" value="1"/>
</dbReference>
<comment type="subcellular location">
    <subcellularLocation>
        <location evidence="1">Nucleus</location>
    </subcellularLocation>
</comment>
<dbReference type="Proteomes" id="UP000799118">
    <property type="component" value="Unassembled WGS sequence"/>
</dbReference>
<proteinExistence type="predicted"/>
<accession>A0A6A4GR15</accession>
<dbReference type="GO" id="GO:0005634">
    <property type="term" value="C:nucleus"/>
    <property type="evidence" value="ECO:0007669"/>
    <property type="project" value="UniProtKB-SubCell"/>
</dbReference>
<dbReference type="InterPro" id="IPR052035">
    <property type="entry name" value="ZnF_BED_domain_contain"/>
</dbReference>
<dbReference type="GO" id="GO:0008270">
    <property type="term" value="F:zinc ion binding"/>
    <property type="evidence" value="ECO:0007669"/>
    <property type="project" value="UniProtKB-KW"/>
</dbReference>
<evidence type="ECO:0000313" key="7">
    <source>
        <dbReference type="Proteomes" id="UP000799118"/>
    </source>
</evidence>
<dbReference type="AlphaFoldDB" id="A0A6A4GR15"/>
<protein>
    <recommendedName>
        <fullName evidence="8">BED-type domain-containing protein</fullName>
    </recommendedName>
</protein>
<name>A0A6A4GR15_9AGAR</name>
<evidence type="ECO:0000256" key="2">
    <source>
        <dbReference type="ARBA" id="ARBA00022723"/>
    </source>
</evidence>
<evidence type="ECO:0000256" key="5">
    <source>
        <dbReference type="ARBA" id="ARBA00023242"/>
    </source>
</evidence>
<evidence type="ECO:0000313" key="6">
    <source>
        <dbReference type="EMBL" id="KAE9387866.1"/>
    </source>
</evidence>